<dbReference type="GO" id="GO:0046872">
    <property type="term" value="F:metal ion binding"/>
    <property type="evidence" value="ECO:0007669"/>
    <property type="project" value="UniProtKB-KW"/>
</dbReference>
<dbReference type="PANTHER" id="PTHR11108">
    <property type="entry name" value="FERROCHELATASE"/>
    <property type="match status" value="1"/>
</dbReference>
<dbReference type="GO" id="GO:0004325">
    <property type="term" value="F:ferrochelatase activity"/>
    <property type="evidence" value="ECO:0007669"/>
    <property type="project" value="UniProtKB-UniRule"/>
</dbReference>
<keyword evidence="12" id="KW-1185">Reference proteome</keyword>
<organism evidence="11 12">
    <name type="scientific">Candidatus Ichthyocystis hellenicum</name>
    <dbReference type="NCBI Taxonomy" id="1561003"/>
    <lineage>
        <taxon>Bacteria</taxon>
        <taxon>Pseudomonadati</taxon>
        <taxon>Pseudomonadota</taxon>
        <taxon>Betaproteobacteria</taxon>
        <taxon>Burkholderiales</taxon>
        <taxon>Candidatus Ichthyocystis</taxon>
    </lineage>
</organism>
<proteinExistence type="inferred from homology"/>
<dbReference type="CDD" id="cd00419">
    <property type="entry name" value="Ferrochelatase_C"/>
    <property type="match status" value="1"/>
</dbReference>
<feature type="binding site" evidence="9">
    <location>
        <position position="290"/>
    </location>
    <ligand>
        <name>Fe(2+)</name>
        <dbReference type="ChEBI" id="CHEBI:29033"/>
    </ligand>
</feature>
<evidence type="ECO:0000256" key="2">
    <source>
        <dbReference type="ARBA" id="ARBA00022490"/>
    </source>
</evidence>
<evidence type="ECO:0000256" key="1">
    <source>
        <dbReference type="ARBA" id="ARBA00007718"/>
    </source>
</evidence>
<dbReference type="Proteomes" id="UP000198651">
    <property type="component" value="Chromosome I"/>
</dbReference>
<dbReference type="Gene3D" id="3.40.50.1400">
    <property type="match status" value="2"/>
</dbReference>
<dbReference type="InterPro" id="IPR033644">
    <property type="entry name" value="Ferrochelatase_C"/>
</dbReference>
<dbReference type="FunFam" id="3.40.50.1400:FF:000002">
    <property type="entry name" value="Ferrochelatase"/>
    <property type="match status" value="1"/>
</dbReference>
<name>A0A0S4M2N0_9BURK</name>
<dbReference type="AlphaFoldDB" id="A0A0S4M2N0"/>
<keyword evidence="3 9" id="KW-0479">Metal-binding</keyword>
<comment type="catalytic activity">
    <reaction evidence="9 10">
        <text>heme b + 2 H(+) = protoporphyrin IX + Fe(2+)</text>
        <dbReference type="Rhea" id="RHEA:22584"/>
        <dbReference type="ChEBI" id="CHEBI:15378"/>
        <dbReference type="ChEBI" id="CHEBI:29033"/>
        <dbReference type="ChEBI" id="CHEBI:57306"/>
        <dbReference type="ChEBI" id="CHEBI:60344"/>
        <dbReference type="EC" id="4.98.1.1"/>
    </reaction>
</comment>
<evidence type="ECO:0000256" key="8">
    <source>
        <dbReference type="ARBA" id="ARBA00024536"/>
    </source>
</evidence>
<dbReference type="RefSeq" id="WP_157722297.1">
    <property type="nucleotide sequence ID" value="NZ_FLSL01000093.1"/>
</dbReference>
<dbReference type="Pfam" id="PF00762">
    <property type="entry name" value="Ferrochelatase"/>
    <property type="match status" value="1"/>
</dbReference>
<protein>
    <recommendedName>
        <fullName evidence="9 10">Ferrochelatase</fullName>
        <ecNumber evidence="9 10">4.98.1.1</ecNumber>
    </recommendedName>
    <alternativeName>
        <fullName evidence="9">Heme synthase</fullName>
    </alternativeName>
    <alternativeName>
        <fullName evidence="9">Protoheme ferro-lyase</fullName>
    </alternativeName>
</protein>
<dbReference type="EC" id="4.98.1.1" evidence="9 10"/>
<comment type="similarity">
    <text evidence="1 9 10">Belongs to the ferrochelatase family.</text>
</comment>
<dbReference type="SUPFAM" id="SSF53800">
    <property type="entry name" value="Chelatase"/>
    <property type="match status" value="1"/>
</dbReference>
<dbReference type="InterPro" id="IPR001015">
    <property type="entry name" value="Ferrochelatase"/>
</dbReference>
<keyword evidence="7 9" id="KW-0627">Porphyrin biosynthesis</keyword>
<dbReference type="InterPro" id="IPR019772">
    <property type="entry name" value="Ferrochelatase_AS"/>
</dbReference>
<comment type="pathway">
    <text evidence="9 10">Porphyrin-containing compound metabolism; protoheme biosynthesis; protoheme from protoporphyrin-IX: step 1/1.</text>
</comment>
<evidence type="ECO:0000256" key="9">
    <source>
        <dbReference type="HAMAP-Rule" id="MF_00323"/>
    </source>
</evidence>
<gene>
    <name evidence="9 11" type="primary">hemH</name>
    <name evidence="11" type="ORF">Ark11_1231</name>
</gene>
<evidence type="ECO:0000256" key="3">
    <source>
        <dbReference type="ARBA" id="ARBA00022723"/>
    </source>
</evidence>
<comment type="function">
    <text evidence="9 10">Catalyzes the ferrous insertion into protoporphyrin IX.</text>
</comment>
<evidence type="ECO:0000256" key="10">
    <source>
        <dbReference type="RuleBase" id="RU000607"/>
    </source>
</evidence>
<keyword evidence="5 9" id="KW-0350">Heme biosynthesis</keyword>
<dbReference type="STRING" id="1561003.Ark11_1231"/>
<feature type="binding site" evidence="9">
    <location>
        <position position="209"/>
    </location>
    <ligand>
        <name>Fe(2+)</name>
        <dbReference type="ChEBI" id="CHEBI:29033"/>
    </ligand>
</feature>
<dbReference type="EMBL" id="LN906597">
    <property type="protein sequence ID" value="CUT18039.1"/>
    <property type="molecule type" value="Genomic_DNA"/>
</dbReference>
<keyword evidence="2 9" id="KW-0963">Cytoplasm</keyword>
<dbReference type="GO" id="GO:0005737">
    <property type="term" value="C:cytoplasm"/>
    <property type="evidence" value="ECO:0007669"/>
    <property type="project" value="UniProtKB-SubCell"/>
</dbReference>
<dbReference type="PROSITE" id="PS00534">
    <property type="entry name" value="FERROCHELATASE"/>
    <property type="match status" value="1"/>
</dbReference>
<dbReference type="UniPathway" id="UPA00252">
    <property type="reaction ID" value="UER00325"/>
</dbReference>
<comment type="catalytic activity">
    <reaction evidence="8">
        <text>Fe-coproporphyrin III + 2 H(+) = coproporphyrin III + Fe(2+)</text>
        <dbReference type="Rhea" id="RHEA:49572"/>
        <dbReference type="ChEBI" id="CHEBI:15378"/>
        <dbReference type="ChEBI" id="CHEBI:29033"/>
        <dbReference type="ChEBI" id="CHEBI:68438"/>
        <dbReference type="ChEBI" id="CHEBI:131725"/>
        <dbReference type="EC" id="4.99.1.9"/>
    </reaction>
    <physiologicalReaction direction="right-to-left" evidence="8">
        <dbReference type="Rhea" id="RHEA:49574"/>
    </physiologicalReaction>
</comment>
<sequence length="362" mass="42012">MKYKHDSSFIHGQSRFVGVILVNLGTPAELSVASIRSYLKEFLSDSRVVEIPSWIWSIILRTVVLPFRPRSLLNKYRSIWLSEGSPLRVHTFYQAKNLQRLFDQSQSFVRVRHAMRYGSPSLEEAYDELRNLGCDRFLLFPLYPQYASSTTGSVYDAFFSILKKCRYIPEIKFIHHFHTHRAYIEAMAVHIRDFWSRNVITDKLIFSFHGIPRMSWKAGDPYPCYCYQTARLIAEELSLSKDGYEVCFQSRFGRADWVEPYTVDVIKKMACSGHKKIMVVSPSFVSDCLETLEEISIELRDVFLSNGGEEFYVVPSLNDSHFWISALEKIVSEQLGTWLIPDSAEELECVKRRAMIAHDSHE</sequence>
<keyword evidence="6 9" id="KW-0456">Lyase</keyword>
<evidence type="ECO:0000256" key="4">
    <source>
        <dbReference type="ARBA" id="ARBA00023004"/>
    </source>
</evidence>
<evidence type="ECO:0000313" key="11">
    <source>
        <dbReference type="EMBL" id="CUT18039.1"/>
    </source>
</evidence>
<dbReference type="PANTHER" id="PTHR11108:SF1">
    <property type="entry name" value="FERROCHELATASE, MITOCHONDRIAL"/>
    <property type="match status" value="1"/>
</dbReference>
<dbReference type="PATRIC" id="fig|1561003.3.peg.1268"/>
<evidence type="ECO:0000313" key="12">
    <source>
        <dbReference type="Proteomes" id="UP000198651"/>
    </source>
</evidence>
<dbReference type="InterPro" id="IPR033659">
    <property type="entry name" value="Ferrochelatase_N"/>
</dbReference>
<evidence type="ECO:0000256" key="5">
    <source>
        <dbReference type="ARBA" id="ARBA00023133"/>
    </source>
</evidence>
<dbReference type="GO" id="GO:0006783">
    <property type="term" value="P:heme biosynthetic process"/>
    <property type="evidence" value="ECO:0007669"/>
    <property type="project" value="UniProtKB-UniRule"/>
</dbReference>
<keyword evidence="4 9" id="KW-0408">Iron</keyword>
<accession>A0A0S4M2N0</accession>
<dbReference type="HAMAP" id="MF_00323">
    <property type="entry name" value="Ferrochelatase"/>
    <property type="match status" value="1"/>
</dbReference>
<dbReference type="NCBIfam" id="TIGR00109">
    <property type="entry name" value="hemH"/>
    <property type="match status" value="1"/>
</dbReference>
<reference evidence="12" key="1">
    <citation type="submission" date="2015-11" db="EMBL/GenBank/DDBJ databases">
        <authorList>
            <person name="Seth-Smith H.M.B."/>
        </authorList>
    </citation>
    <scope>NUCLEOTIDE SEQUENCE [LARGE SCALE GENOMIC DNA]</scope>
    <source>
        <strain evidence="12">2013Ark11</strain>
    </source>
</reference>
<evidence type="ECO:0000256" key="6">
    <source>
        <dbReference type="ARBA" id="ARBA00023239"/>
    </source>
</evidence>
<comment type="subcellular location">
    <subcellularLocation>
        <location evidence="9 10">Cytoplasm</location>
    </subcellularLocation>
</comment>
<evidence type="ECO:0000256" key="7">
    <source>
        <dbReference type="ARBA" id="ARBA00023244"/>
    </source>
</evidence>
<dbReference type="CDD" id="cd03411">
    <property type="entry name" value="Ferrochelatase_N"/>
    <property type="match status" value="1"/>
</dbReference>
<dbReference type="OrthoDB" id="9809741at2"/>